<gene>
    <name evidence="2" type="ORF">I206_00598</name>
    <name evidence="3" type="ORF">I206_100729</name>
</gene>
<dbReference type="OrthoDB" id="2596590at2759"/>
<evidence type="ECO:0000256" key="1">
    <source>
        <dbReference type="SAM" id="MobiDB-lite"/>
    </source>
</evidence>
<dbReference type="GeneID" id="30168967"/>
<dbReference type="AlphaFoldDB" id="A0A1B9ICV7"/>
<dbReference type="EMBL" id="KI894007">
    <property type="protein sequence ID" value="OCF53297.1"/>
    <property type="molecule type" value="Genomic_DNA"/>
</dbReference>
<reference evidence="3" key="4">
    <citation type="submission" date="2024-02" db="EMBL/GenBank/DDBJ databases">
        <title>Comparative genomics of Cryptococcus and Kwoniella reveals pathogenesis evolution and contrasting modes of karyotype evolution via chromosome fusion or intercentromeric recombination.</title>
        <authorList>
            <person name="Coelho M.A."/>
            <person name="David-Palma M."/>
            <person name="Shea T."/>
            <person name="Bowers K."/>
            <person name="McGinley-Smith S."/>
            <person name="Mohammad A.W."/>
            <person name="Gnirke A."/>
            <person name="Yurkov A.M."/>
            <person name="Nowrousian M."/>
            <person name="Sun S."/>
            <person name="Cuomo C.A."/>
            <person name="Heitman J."/>
        </authorList>
    </citation>
    <scope>NUCLEOTIDE SEQUENCE</scope>
    <source>
        <strain evidence="3">CBS 10737</strain>
    </source>
</reference>
<reference evidence="2" key="3">
    <citation type="submission" date="2016-07" db="EMBL/GenBank/DDBJ databases">
        <title>Evolution of pathogenesis and genome organization in the Tremellales.</title>
        <authorList>
            <person name="Cuomo C."/>
            <person name="Litvintseva A."/>
            <person name="Heitman J."/>
            <person name="Chen Y."/>
            <person name="Sun S."/>
            <person name="Springer D."/>
            <person name="Dromer F."/>
            <person name="Young S."/>
            <person name="Zeng Q."/>
            <person name="Chapman S."/>
            <person name="Gujja S."/>
            <person name="Saif S."/>
            <person name="Birren B."/>
        </authorList>
    </citation>
    <scope>NUCLEOTIDE SEQUENCE</scope>
    <source>
        <strain evidence="2">CBS 10737</strain>
    </source>
</reference>
<dbReference type="EMBL" id="CP144519">
    <property type="protein sequence ID" value="WWC66822.1"/>
    <property type="molecule type" value="Genomic_DNA"/>
</dbReference>
<feature type="region of interest" description="Disordered" evidence="1">
    <location>
        <begin position="580"/>
        <end position="599"/>
    </location>
</feature>
<sequence>MQPRPIPTVSSSLANSEDNSMVLDNEMATPPTTTSHINSTPFAQSSGLAFSKIDESQPSTPPVPVRFASNTNAFGLSSSNSNLSSSSSISSINTLKENINNGPVFGISGMKVDISPPSAGSITTRKLRRPSMLSLQQNISFSSDNSGKADDESTPIGELFSSEKLNKNINGLNLIQDPSSSKTNNQIKINQKPKLLNGTLIGNPFNSNTLQPTPRWAGNGGSFANAMIRRTSSAPLIPFEDLKTSTPPIPSLSRMISSDNTIPFDIEENNKLLDNKSSINWAYTTSIGNSSGKGKSKMKEDEEELQLNSPPLDSESGLSNVLPTFTGKPLPNALLQTLASEQKPMDHEMKSEAKLQRYLLSHPSKLPLTPRAPKGSRGRFPDQVGGDDDDADDDEILFPTGRRISSNNWTTTRRSRNWMDRARFDQDSDTESEEEEEDENMNSNNINKIGIGNGNGIGNGKEEPVINAFAAGMDMDRPVSSSSSSMNLGSWGIFNNSNSEEGSGKSTPPHPPTNIQTNNGPNPNPNPFPTPPSSNSFPPNFNSRSARLSFSSVGQGMVPSPGYGLPSAFGGLGMGGNGNGIGTPLGSPTIERSELGASPNANANANAIGIGSPGLMHYRESQGGQATVRPGKRKAQAEDRFDPYKRPRGTSPSLLGSSPFPISPSRTSAILIPQSPSHIPLYPSALSSLSTSHPNTGRHTRPTHPYTRPMTGRSRAASPALSIGSASGLGSSLGNNGSRGFNLSGNSNNGNSNGNGNGQQQQLGGLGLLSLQNRLKEEDEKGLVEAGEEMLREDSEERMEED</sequence>
<dbReference type="KEGG" id="kpin:30168967"/>
<dbReference type="Proteomes" id="UP000094020">
    <property type="component" value="Chromosome 1"/>
</dbReference>
<dbReference type="STRING" id="1296096.A0A1B9ICV7"/>
<feature type="compositionally biased region" description="Polar residues" evidence="1">
    <location>
        <begin position="685"/>
        <end position="695"/>
    </location>
</feature>
<feature type="compositionally biased region" description="Pro residues" evidence="1">
    <location>
        <begin position="522"/>
        <end position="532"/>
    </location>
</feature>
<feature type="compositionally biased region" description="Polar residues" evidence="1">
    <location>
        <begin position="306"/>
        <end position="316"/>
    </location>
</feature>
<feature type="region of interest" description="Disordered" evidence="1">
    <location>
        <begin position="285"/>
        <end position="316"/>
    </location>
</feature>
<feature type="compositionally biased region" description="Acidic residues" evidence="1">
    <location>
        <begin position="427"/>
        <end position="440"/>
    </location>
</feature>
<evidence type="ECO:0000313" key="2">
    <source>
        <dbReference type="EMBL" id="OCF53297.1"/>
    </source>
</evidence>
<proteinExistence type="predicted"/>
<evidence type="ECO:0000313" key="3">
    <source>
        <dbReference type="EMBL" id="WWC66822.1"/>
    </source>
</evidence>
<evidence type="ECO:0000313" key="4">
    <source>
        <dbReference type="Proteomes" id="UP000094020"/>
    </source>
</evidence>
<feature type="compositionally biased region" description="Polar residues" evidence="1">
    <location>
        <begin position="8"/>
        <end position="19"/>
    </location>
</feature>
<feature type="region of interest" description="Disordered" evidence="1">
    <location>
        <begin position="735"/>
        <end position="802"/>
    </location>
</feature>
<feature type="compositionally biased region" description="Low complexity" evidence="1">
    <location>
        <begin position="533"/>
        <end position="542"/>
    </location>
</feature>
<feature type="region of interest" description="Disordered" evidence="1">
    <location>
        <begin position="683"/>
        <end position="723"/>
    </location>
</feature>
<feature type="region of interest" description="Disordered" evidence="1">
    <location>
        <begin position="1"/>
        <end position="42"/>
    </location>
</feature>
<feature type="compositionally biased region" description="Basic and acidic residues" evidence="1">
    <location>
        <begin position="774"/>
        <end position="795"/>
    </location>
</feature>
<feature type="region of interest" description="Disordered" evidence="1">
    <location>
        <begin position="424"/>
        <end position="448"/>
    </location>
</feature>
<protein>
    <submittedName>
        <fullName evidence="2">Uncharacterized protein</fullName>
    </submittedName>
</protein>
<feature type="region of interest" description="Disordered" evidence="1">
    <location>
        <begin position="361"/>
        <end position="393"/>
    </location>
</feature>
<dbReference type="RefSeq" id="XP_019014516.1">
    <property type="nucleotide sequence ID" value="XM_019152378.1"/>
</dbReference>
<accession>A0A1B9ICV7</accession>
<feature type="compositionally biased region" description="Basic and acidic residues" evidence="1">
    <location>
        <begin position="635"/>
        <end position="645"/>
    </location>
</feature>
<keyword evidence="4" id="KW-1185">Reference proteome</keyword>
<feature type="region of interest" description="Disordered" evidence="1">
    <location>
        <begin position="491"/>
        <end position="543"/>
    </location>
</feature>
<feature type="compositionally biased region" description="Polar residues" evidence="1">
    <location>
        <begin position="30"/>
        <end position="42"/>
    </location>
</feature>
<name>A0A1B9ICV7_9TREE</name>
<organism evidence="2">
    <name type="scientific">Kwoniella pini CBS 10737</name>
    <dbReference type="NCBI Taxonomy" id="1296096"/>
    <lineage>
        <taxon>Eukaryota</taxon>
        <taxon>Fungi</taxon>
        <taxon>Dikarya</taxon>
        <taxon>Basidiomycota</taxon>
        <taxon>Agaricomycotina</taxon>
        <taxon>Tremellomycetes</taxon>
        <taxon>Tremellales</taxon>
        <taxon>Cryptococcaceae</taxon>
        <taxon>Kwoniella</taxon>
    </lineage>
</organism>
<feature type="region of interest" description="Disordered" evidence="1">
    <location>
        <begin position="613"/>
        <end position="661"/>
    </location>
</feature>
<reference evidence="3" key="2">
    <citation type="submission" date="2013-07" db="EMBL/GenBank/DDBJ databases">
        <authorList>
            <consortium name="The Broad Institute Genome Sequencing Platform"/>
            <person name="Cuomo C."/>
            <person name="Litvintseva A."/>
            <person name="Chen Y."/>
            <person name="Heitman J."/>
            <person name="Sun S."/>
            <person name="Springer D."/>
            <person name="Dromer F."/>
            <person name="Young S.K."/>
            <person name="Zeng Q."/>
            <person name="Gargeya S."/>
            <person name="Fitzgerald M."/>
            <person name="Abouelleil A."/>
            <person name="Alvarado L."/>
            <person name="Berlin A.M."/>
            <person name="Chapman S.B."/>
            <person name="Dewar J."/>
            <person name="Goldberg J."/>
            <person name="Griggs A."/>
            <person name="Gujja S."/>
            <person name="Hansen M."/>
            <person name="Howarth C."/>
            <person name="Imamovic A."/>
            <person name="Larimer J."/>
            <person name="McCowan C."/>
            <person name="Murphy C."/>
            <person name="Pearson M."/>
            <person name="Priest M."/>
            <person name="Roberts A."/>
            <person name="Saif S."/>
            <person name="Shea T."/>
            <person name="Sykes S."/>
            <person name="Wortman J."/>
            <person name="Nusbaum C."/>
            <person name="Birren B."/>
        </authorList>
    </citation>
    <scope>NUCLEOTIDE SEQUENCE</scope>
    <source>
        <strain evidence="3">CBS 10737</strain>
    </source>
</reference>
<feature type="compositionally biased region" description="Low complexity" evidence="1">
    <location>
        <begin position="735"/>
        <end position="773"/>
    </location>
</feature>
<reference evidence="2" key="1">
    <citation type="submission" date="2013-07" db="EMBL/GenBank/DDBJ databases">
        <title>The Genome Sequence of Cryptococcus pinus CBS10737.</title>
        <authorList>
            <consortium name="The Broad Institute Genome Sequencing Platform"/>
            <person name="Cuomo C."/>
            <person name="Litvintseva A."/>
            <person name="Chen Y."/>
            <person name="Heitman J."/>
            <person name="Sun S."/>
            <person name="Springer D."/>
            <person name="Dromer F."/>
            <person name="Young S.K."/>
            <person name="Zeng Q."/>
            <person name="Gargeya S."/>
            <person name="Fitzgerald M."/>
            <person name="Abouelleil A."/>
            <person name="Alvarado L."/>
            <person name="Berlin A.M."/>
            <person name="Chapman S.B."/>
            <person name="Dewar J."/>
            <person name="Goldberg J."/>
            <person name="Griggs A."/>
            <person name="Gujja S."/>
            <person name="Hansen M."/>
            <person name="Howarth C."/>
            <person name="Imamovic A."/>
            <person name="Larimer J."/>
            <person name="McCowan C."/>
            <person name="Murphy C."/>
            <person name="Pearson M."/>
            <person name="Priest M."/>
            <person name="Roberts A."/>
            <person name="Saif S."/>
            <person name="Shea T."/>
            <person name="Sykes S."/>
            <person name="Wortman J."/>
            <person name="Nusbaum C."/>
            <person name="Birren B."/>
        </authorList>
    </citation>
    <scope>NUCLEOTIDE SEQUENCE [LARGE SCALE GENOMIC DNA]</scope>
    <source>
        <strain evidence="2">CBS 10737</strain>
    </source>
</reference>